<gene>
    <name evidence="1" type="ORF">CW740_04505</name>
</gene>
<dbReference type="RefSeq" id="WP_106646419.1">
    <property type="nucleotide sequence ID" value="NZ_BMGO01000002.1"/>
</dbReference>
<dbReference type="InterPro" id="IPR010752">
    <property type="entry name" value="DUF1329"/>
</dbReference>
<sequence>MKKVFISSTLTALLLLTTSHQVSQAKVSAEQAQQLGNTLSPIGAELAGNADGTIPAWTGGILQVPQDYVPGEHHRNPFADEKPLLIINQSNVSQYADKLSAGQVAMIKQYPDYQLKVYPTHRTASFPKKVYDYSIQNSTRAELTQDGAGLINAKVGTPFPIPNNGLEAIWNHLTRYRGEYISREYIQVTPQQDGSYTPVKFEQESLQYYAQENPEKDNLLFLYKQRITAPSNLAGQVLLVHETSNQIEDPRRAWRYDPGRRRASRTPTVAYDAPALASDGLSTVDNFDMFSGSPDKYNWELKGKKEMFVPYNAYQLHSEQLNYDDIIRPGHINQEYARYELHRVWVVEATLKDTETNIYSRRTFYLDEDSWQALLVDHYDENGQLWRVGEAHAINYYEVPVLWSTLDVLHDLKAKRYIAFGLDNKESMYDFASELTYSGFTASALRREGR</sequence>
<dbReference type="Pfam" id="PF07044">
    <property type="entry name" value="DUF1329"/>
    <property type="match status" value="1"/>
</dbReference>
<evidence type="ECO:0000313" key="1">
    <source>
        <dbReference type="EMBL" id="AUD78554.1"/>
    </source>
</evidence>
<dbReference type="Gene3D" id="2.50.20.10">
    <property type="entry name" value="Lipoprotein localisation LolA/LolB/LppX"/>
    <property type="match status" value="1"/>
</dbReference>
<dbReference type="OrthoDB" id="178023at2"/>
<accession>A0A2K9AHY0</accession>
<name>A0A2K9AHY0_9GAMM</name>
<protein>
    <submittedName>
        <fullName evidence="1">DUF1329 domain-containing protein</fullName>
    </submittedName>
</protein>
<organism evidence="1 2">
    <name type="scientific">Kangiella profundi</name>
    <dbReference type="NCBI Taxonomy" id="1561924"/>
    <lineage>
        <taxon>Bacteria</taxon>
        <taxon>Pseudomonadati</taxon>
        <taxon>Pseudomonadota</taxon>
        <taxon>Gammaproteobacteria</taxon>
        <taxon>Kangiellales</taxon>
        <taxon>Kangiellaceae</taxon>
        <taxon>Kangiella</taxon>
    </lineage>
</organism>
<dbReference type="CDD" id="cd16329">
    <property type="entry name" value="LolA_like"/>
    <property type="match status" value="1"/>
</dbReference>
<evidence type="ECO:0000313" key="2">
    <source>
        <dbReference type="Proteomes" id="UP000232693"/>
    </source>
</evidence>
<proteinExistence type="predicted"/>
<dbReference type="EMBL" id="CP025120">
    <property type="protein sequence ID" value="AUD78554.1"/>
    <property type="molecule type" value="Genomic_DNA"/>
</dbReference>
<reference evidence="1 2" key="1">
    <citation type="submission" date="2017-12" db="EMBL/GenBank/DDBJ databases">
        <title>Kangiella profundi FT102 completed genome.</title>
        <authorList>
            <person name="Xu J."/>
            <person name="Wang J."/>
            <person name="Lu Y."/>
        </authorList>
    </citation>
    <scope>NUCLEOTIDE SEQUENCE [LARGE SCALE GENOMIC DNA]</scope>
    <source>
        <strain evidence="1 2">FT102</strain>
    </source>
</reference>
<dbReference type="AlphaFoldDB" id="A0A2K9AHY0"/>
<dbReference type="KEGG" id="kpd:CW740_04505"/>
<keyword evidence="2" id="KW-1185">Reference proteome</keyword>
<dbReference type="Proteomes" id="UP000232693">
    <property type="component" value="Chromosome"/>
</dbReference>